<keyword evidence="3" id="KW-0597">Phosphoprotein</keyword>
<dbReference type="Gene3D" id="3.40.50.12780">
    <property type="entry name" value="N-terminal domain of ligase-like"/>
    <property type="match status" value="2"/>
</dbReference>
<feature type="domain" description="Carrier" evidence="4">
    <location>
        <begin position="1626"/>
        <end position="1701"/>
    </location>
</feature>
<dbReference type="PROSITE" id="PS50075">
    <property type="entry name" value="CARRIER"/>
    <property type="match status" value="2"/>
</dbReference>
<dbReference type="InterPro" id="IPR000873">
    <property type="entry name" value="AMP-dep_synth/lig_dom"/>
</dbReference>
<dbReference type="FunFam" id="3.40.50.980:FF:000001">
    <property type="entry name" value="Non-ribosomal peptide synthetase"/>
    <property type="match status" value="1"/>
</dbReference>
<reference evidence="5 6" key="1">
    <citation type="submission" date="2020-01" db="EMBL/GenBank/DDBJ databases">
        <title>Draft Genome Sequence of Vibrio sp. strain OCN044, Isolated from a Healthy Coral at Palmyra Atoll.</title>
        <authorList>
            <person name="Videau P."/>
            <person name="Loughran R."/>
            <person name="Esquivel A."/>
            <person name="Deadmond M."/>
            <person name="Paddock B.E."/>
            <person name="Saw J.H."/>
            <person name="Ushijima B."/>
        </authorList>
    </citation>
    <scope>NUCLEOTIDE SEQUENCE [LARGE SCALE GENOMIC DNA]</scope>
    <source>
        <strain evidence="5 6">OCN044</strain>
    </source>
</reference>
<dbReference type="Pfam" id="PF00501">
    <property type="entry name" value="AMP-binding"/>
    <property type="match status" value="2"/>
</dbReference>
<dbReference type="InterPro" id="IPR010071">
    <property type="entry name" value="AA_adenyl_dom"/>
</dbReference>
<dbReference type="NCBIfam" id="TIGR01733">
    <property type="entry name" value="AA-adenyl-dom"/>
    <property type="match status" value="1"/>
</dbReference>
<dbReference type="InterPro" id="IPR023213">
    <property type="entry name" value="CAT-like_dom_sf"/>
</dbReference>
<dbReference type="GO" id="GO:0005737">
    <property type="term" value="C:cytoplasm"/>
    <property type="evidence" value="ECO:0007669"/>
    <property type="project" value="TreeGrafter"/>
</dbReference>
<dbReference type="GO" id="GO:0044550">
    <property type="term" value="P:secondary metabolite biosynthetic process"/>
    <property type="evidence" value="ECO:0007669"/>
    <property type="project" value="TreeGrafter"/>
</dbReference>
<dbReference type="RefSeq" id="WP_160931916.1">
    <property type="nucleotide sequence ID" value="NZ_WWEU01000007.1"/>
</dbReference>
<dbReference type="Gene3D" id="3.30.559.10">
    <property type="entry name" value="Chloramphenicol acetyltransferase-like domain"/>
    <property type="match status" value="1"/>
</dbReference>
<evidence type="ECO:0000256" key="2">
    <source>
        <dbReference type="ARBA" id="ARBA00022450"/>
    </source>
</evidence>
<dbReference type="Pfam" id="PF00550">
    <property type="entry name" value="PP-binding"/>
    <property type="match status" value="2"/>
</dbReference>
<dbReference type="InterPro" id="IPR025110">
    <property type="entry name" value="AMP-bd_C"/>
</dbReference>
<proteinExistence type="predicted"/>
<dbReference type="Pfam" id="PF13193">
    <property type="entry name" value="AMP-binding_C"/>
    <property type="match status" value="1"/>
</dbReference>
<accession>A0A6L8LZH5</accession>
<dbReference type="CDD" id="cd05930">
    <property type="entry name" value="A_NRPS"/>
    <property type="match status" value="2"/>
</dbReference>
<keyword evidence="2" id="KW-0596">Phosphopantetheine</keyword>
<dbReference type="PROSITE" id="PS00012">
    <property type="entry name" value="PHOSPHOPANTETHEINE"/>
    <property type="match status" value="1"/>
</dbReference>
<dbReference type="InterPro" id="IPR045851">
    <property type="entry name" value="AMP-bd_C_sf"/>
</dbReference>
<name>A0A6L8LZH5_9VIBR</name>
<dbReference type="SUPFAM" id="SSF52777">
    <property type="entry name" value="CoA-dependent acyltransferases"/>
    <property type="match status" value="2"/>
</dbReference>
<feature type="domain" description="Carrier" evidence="4">
    <location>
        <begin position="545"/>
        <end position="620"/>
    </location>
</feature>
<dbReference type="InterPro" id="IPR020845">
    <property type="entry name" value="AMP-binding_CS"/>
</dbReference>
<dbReference type="Gene3D" id="1.10.1200.10">
    <property type="entry name" value="ACP-like"/>
    <property type="match status" value="2"/>
</dbReference>
<organism evidence="5 6">
    <name type="scientific">Vibrio tetraodonis subsp. pristinus</name>
    <dbReference type="NCBI Taxonomy" id="2695891"/>
    <lineage>
        <taxon>Bacteria</taxon>
        <taxon>Pseudomonadati</taxon>
        <taxon>Pseudomonadota</taxon>
        <taxon>Gammaproteobacteria</taxon>
        <taxon>Vibrionales</taxon>
        <taxon>Vibrionaceae</taxon>
        <taxon>Vibrio</taxon>
    </lineage>
</organism>
<keyword evidence="6" id="KW-1185">Reference proteome</keyword>
<evidence type="ECO:0000256" key="1">
    <source>
        <dbReference type="ARBA" id="ARBA00001957"/>
    </source>
</evidence>
<dbReference type="EMBL" id="WWEU01000007">
    <property type="protein sequence ID" value="MYM60883.1"/>
    <property type="molecule type" value="Genomic_DNA"/>
</dbReference>
<dbReference type="InterPro" id="IPR001242">
    <property type="entry name" value="Condensation_dom"/>
</dbReference>
<protein>
    <submittedName>
        <fullName evidence="5">Amino acid adenylation domain-containing protein</fullName>
    </submittedName>
</protein>
<dbReference type="InterPro" id="IPR009081">
    <property type="entry name" value="PP-bd_ACP"/>
</dbReference>
<dbReference type="GO" id="GO:0043041">
    <property type="term" value="P:amino acid activation for nonribosomal peptide biosynthetic process"/>
    <property type="evidence" value="ECO:0007669"/>
    <property type="project" value="TreeGrafter"/>
</dbReference>
<gene>
    <name evidence="5" type="ORF">GTG28_16775</name>
</gene>
<dbReference type="InterPro" id="IPR042099">
    <property type="entry name" value="ANL_N_sf"/>
</dbReference>
<dbReference type="Gene3D" id="3.30.559.30">
    <property type="entry name" value="Nonribosomal peptide synthetase, condensation domain"/>
    <property type="match status" value="1"/>
</dbReference>
<dbReference type="Proteomes" id="UP000478571">
    <property type="component" value="Unassembled WGS sequence"/>
</dbReference>
<dbReference type="InterPro" id="IPR006162">
    <property type="entry name" value="Ppantetheine_attach_site"/>
</dbReference>
<evidence type="ECO:0000259" key="4">
    <source>
        <dbReference type="PROSITE" id="PS50075"/>
    </source>
</evidence>
<dbReference type="GO" id="GO:0031177">
    <property type="term" value="F:phosphopantetheine binding"/>
    <property type="evidence" value="ECO:0007669"/>
    <property type="project" value="InterPro"/>
</dbReference>
<dbReference type="PANTHER" id="PTHR45527:SF1">
    <property type="entry name" value="FATTY ACID SYNTHASE"/>
    <property type="match status" value="1"/>
</dbReference>
<dbReference type="GO" id="GO:0003824">
    <property type="term" value="F:catalytic activity"/>
    <property type="evidence" value="ECO:0007669"/>
    <property type="project" value="InterPro"/>
</dbReference>
<sequence length="1724" mass="192541">MTFDDETIAERFFDAALKYGEHIAICNEKHQLTYRQLASRIRELMAQLSAHGVLSGQRLGILVEDDHENIELIIAAMALGIVFVPVSQQLPADRARQVILRAHCHALIYDEHSLLSAALLAEGTGQTDIQQLDNRIIRIEKSTLYSSVNHADAKLRDQFSGKSLKPTIFPEPEAIAYCLFTSGSSGEPKCIEITQSGILNTILATNHAHCIQPHDRTILLTDIGFDAVLIDIFCPLIVGGSILTMPPSTCKTPEEIWHFTQQHNVTILQATPLVLAQVIDCGIAGKHQHNLRLIISGGDVLTPAIYEQINALGDIIIANHYGPTEVSIDATYQIVSSAEAITIGRPIANATCCIVSEELEIVASGVVGELLVASPGLAKGYTGDPESTERAFIPGHLISNWPDAHTVRPARLYRTGDLACIQSGNISIFGRNDRQIKIRGVRGDLNEIEYAFRRLPGILDCRILVESKPLIGEVLIAYITALTGSTLDAASVKQALDAQLPRQMVPSTIKVITEFPVNKNGKIDESQLPVIQASALQFQPTVLENYENDTEVVIAEACAELLQIPSPSRTISFPELGAHSLLLTRLANLLSTRLNVRLSTYEILTHHSIARLAVHCNTQNMLSVAPKYSPATNAIHERFPLSDGQMMLWLTQQMEPNSALYNVPLVIEFSGHLQPEMFEAALQNVWKKHPMLGVIFSEENIGTNTPSIWQHYCHQAQPDVKQIDFTAKSRECTEAYINGFIAQPFELIHEKLVRTALLQLPGRQFIFVMVAHHLICDGWSMDVLYHDILDEYRAATKGKRHDSCSQTQNTQLCTYRDFVEQQATQVVAEKNKLPFWTEQLTALQALPLPTDYPRPPIKSSEGNVLRFCFSELQSQQLKQIAKHHEASVFQVLFSLFTILLRHYAQTNEIIIGVPSSGRNSSDYEKIVGMFVNTLIVKNECCPHQTFIDVLMSTKSTLLKAMANEVQFSRLLQAVNPTRDASRTPIFQVMFDYHYEDIHDERFVDHRLWAKSSPRQTKSAKFDLAMDVYESKEIIVMLEYSTSIFSEASMVRFMEHFRLIKEKCLSEPAKPICAIPLFHEYLQLNETATSSLCSEEPNVISQFYAVVDKYKDNIAVEDGHAQLTYQQLDEQSNVLANRLIQLGLGYEDLVGVYLPRSIEYVVAVVAILKAGAAFMPLDPAQPIERLEAIARASGAQAMISSLSQQSPASASSLETFGFQTAQILFYEQHILGTESAQRPARVAYPEQLSFVFYTSGSTGTPKGVMVPLRGLHNQLKLKIQEFRLQPDDGIGFIATPGFDVSIWQSLTALMTGARTVIYPDKIAWEPEALTRHTNCHRVVAIETVPSHFNSILQYLEQTPKSFQTLRYVMLNGEPLLAEHCDRWFDLYPDIPIVNGYGATEVSDDCTHNYVYSHSKINRNKPMPVNGTLPGYQVYVLDEMLNVVPPGAVGEICVGGLGVARGYVNDRVKTATQFVPDPYAGRVGAILYRTGDMASYDTQGNIYYLGRTDSQLKINGVRVELGEIESTVRALPNVEHSLTHLNTLALPRKELITFYIEPSRPNGSRGPLIPPEKMQAQLAEKLPVSVIPRHMIRMTSFPVKPNGKIDTKALFNSTELLQALQEHQKVVLPSNQEERWVLEIWNEVLGVNHKNIMVDFFDSGGHSMSATVILGRIHHKFGCKLSIKDFYLQPTVKYLSDSIRLMNNKNRETLTHESEDQISGFNEIEL</sequence>
<evidence type="ECO:0000256" key="3">
    <source>
        <dbReference type="ARBA" id="ARBA00022553"/>
    </source>
</evidence>
<dbReference type="SUPFAM" id="SSF47336">
    <property type="entry name" value="ACP-like"/>
    <property type="match status" value="2"/>
</dbReference>
<dbReference type="PROSITE" id="PS00455">
    <property type="entry name" value="AMP_BINDING"/>
    <property type="match status" value="1"/>
</dbReference>
<comment type="caution">
    <text evidence="5">The sequence shown here is derived from an EMBL/GenBank/DDBJ whole genome shotgun (WGS) entry which is preliminary data.</text>
</comment>
<dbReference type="Pfam" id="PF00668">
    <property type="entry name" value="Condensation"/>
    <property type="match status" value="1"/>
</dbReference>
<comment type="cofactor">
    <cofactor evidence="1">
        <name>pantetheine 4'-phosphate</name>
        <dbReference type="ChEBI" id="CHEBI:47942"/>
    </cofactor>
</comment>
<dbReference type="InterPro" id="IPR036736">
    <property type="entry name" value="ACP-like_sf"/>
</dbReference>
<dbReference type="PANTHER" id="PTHR45527">
    <property type="entry name" value="NONRIBOSOMAL PEPTIDE SYNTHETASE"/>
    <property type="match status" value="1"/>
</dbReference>
<dbReference type="SMART" id="SM00823">
    <property type="entry name" value="PKS_PP"/>
    <property type="match status" value="1"/>
</dbReference>
<dbReference type="InterPro" id="IPR020806">
    <property type="entry name" value="PKS_PP-bd"/>
</dbReference>
<dbReference type="CDD" id="cd19531">
    <property type="entry name" value="LCL_NRPS-like"/>
    <property type="match status" value="1"/>
</dbReference>
<dbReference type="Gene3D" id="3.30.300.30">
    <property type="match status" value="2"/>
</dbReference>
<evidence type="ECO:0000313" key="6">
    <source>
        <dbReference type="Proteomes" id="UP000478571"/>
    </source>
</evidence>
<evidence type="ECO:0000313" key="5">
    <source>
        <dbReference type="EMBL" id="MYM60883.1"/>
    </source>
</evidence>
<dbReference type="SUPFAM" id="SSF56801">
    <property type="entry name" value="Acetyl-CoA synthetase-like"/>
    <property type="match status" value="2"/>
</dbReference>